<dbReference type="InterPro" id="IPR052348">
    <property type="entry name" value="Metallopeptidase_M50B"/>
</dbReference>
<feature type="transmembrane region" description="Helical" evidence="1">
    <location>
        <begin position="165"/>
        <end position="186"/>
    </location>
</feature>
<feature type="transmembrane region" description="Helical" evidence="1">
    <location>
        <begin position="122"/>
        <end position="145"/>
    </location>
</feature>
<protein>
    <recommendedName>
        <fullName evidence="4">Site-2 protease family protein</fullName>
    </recommendedName>
</protein>
<sequence length="210" mass="23338">MFGPLSLLTTDALQFVMLVLGICLGLVTHNYVQARLALKLGNSTPKAFLTFDPFVHLNLFSLVLYLFLGLCTPRKIPLGEHHEKHQHEVWIWLAGPVVLLGVALFLLLLIRLQQVFLPALDPAGHGLSLASLGLVVHAIIFLLPLPELDGGRALLAVTQGKFRQLLIRMWRLGVLFTYLIFFLLVYSGATNQLAAPIYGLLRGWVNLLPF</sequence>
<dbReference type="PANTHER" id="PTHR35864:SF1">
    <property type="entry name" value="ZINC METALLOPROTEASE YWHC-RELATED"/>
    <property type="match status" value="1"/>
</dbReference>
<keyword evidence="1" id="KW-0812">Transmembrane</keyword>
<feature type="transmembrane region" description="Helical" evidence="1">
    <location>
        <begin position="53"/>
        <end position="70"/>
    </location>
</feature>
<reference evidence="3" key="1">
    <citation type="journal article" date="2019" name="Int. J. Syst. Evol. Microbiol.">
        <title>The Global Catalogue of Microorganisms (GCM) 10K type strain sequencing project: providing services to taxonomists for standard genome sequencing and annotation.</title>
        <authorList>
            <consortium name="The Broad Institute Genomics Platform"/>
            <consortium name="The Broad Institute Genome Sequencing Center for Infectious Disease"/>
            <person name="Wu L."/>
            <person name="Ma J."/>
        </authorList>
    </citation>
    <scope>NUCLEOTIDE SEQUENCE [LARGE SCALE GENOMIC DNA]</scope>
    <source>
        <strain evidence="3">JCM 14370</strain>
    </source>
</reference>
<evidence type="ECO:0008006" key="4">
    <source>
        <dbReference type="Google" id="ProtNLM"/>
    </source>
</evidence>
<accession>A0ABQ2CV28</accession>
<gene>
    <name evidence="2" type="ORF">GCM10008938_01920</name>
</gene>
<evidence type="ECO:0000313" key="3">
    <source>
        <dbReference type="Proteomes" id="UP000632222"/>
    </source>
</evidence>
<dbReference type="EMBL" id="BMOD01000001">
    <property type="protein sequence ID" value="GGJ19444.1"/>
    <property type="molecule type" value="Genomic_DNA"/>
</dbReference>
<keyword evidence="1" id="KW-0472">Membrane</keyword>
<dbReference type="Proteomes" id="UP000632222">
    <property type="component" value="Unassembled WGS sequence"/>
</dbReference>
<feature type="transmembrane region" description="Helical" evidence="1">
    <location>
        <begin position="90"/>
        <end position="110"/>
    </location>
</feature>
<comment type="caution">
    <text evidence="2">The sequence shown here is derived from an EMBL/GenBank/DDBJ whole genome shotgun (WGS) entry which is preliminary data.</text>
</comment>
<feature type="transmembrane region" description="Helical" evidence="1">
    <location>
        <begin position="12"/>
        <end position="32"/>
    </location>
</feature>
<evidence type="ECO:0000313" key="2">
    <source>
        <dbReference type="EMBL" id="GGJ19444.1"/>
    </source>
</evidence>
<dbReference type="PANTHER" id="PTHR35864">
    <property type="entry name" value="ZINC METALLOPROTEASE MJ0611-RELATED"/>
    <property type="match status" value="1"/>
</dbReference>
<name>A0ABQ2CV28_9DEIO</name>
<keyword evidence="3" id="KW-1185">Reference proteome</keyword>
<evidence type="ECO:0000256" key="1">
    <source>
        <dbReference type="SAM" id="Phobius"/>
    </source>
</evidence>
<dbReference type="RefSeq" id="WP_188998439.1">
    <property type="nucleotide sequence ID" value="NZ_BMOD01000001.1"/>
</dbReference>
<organism evidence="2 3">
    <name type="scientific">Deinococcus roseus</name>
    <dbReference type="NCBI Taxonomy" id="392414"/>
    <lineage>
        <taxon>Bacteria</taxon>
        <taxon>Thermotogati</taxon>
        <taxon>Deinococcota</taxon>
        <taxon>Deinococci</taxon>
        <taxon>Deinococcales</taxon>
        <taxon>Deinococcaceae</taxon>
        <taxon>Deinococcus</taxon>
    </lineage>
</organism>
<keyword evidence="1" id="KW-1133">Transmembrane helix</keyword>
<proteinExistence type="predicted"/>